<evidence type="ECO:0000313" key="3">
    <source>
        <dbReference type="EMBL" id="KPJ50839.1"/>
    </source>
</evidence>
<accession>A0A0S7WKZ4</accession>
<evidence type="ECO:0000256" key="1">
    <source>
        <dbReference type="SAM" id="Phobius"/>
    </source>
</evidence>
<dbReference type="Proteomes" id="UP000051124">
    <property type="component" value="Unassembled WGS sequence"/>
</dbReference>
<organism evidence="3 4">
    <name type="scientific">candidate division TA06 bacterium DG_26</name>
    <dbReference type="NCBI Taxonomy" id="1703771"/>
    <lineage>
        <taxon>Bacteria</taxon>
        <taxon>Bacteria division TA06</taxon>
    </lineage>
</organism>
<keyword evidence="1" id="KW-0472">Membrane</keyword>
<evidence type="ECO:0000259" key="2">
    <source>
        <dbReference type="PROSITE" id="PS50141"/>
    </source>
</evidence>
<sequence>MSHIDVRWQQGESTEIELCHTILGEVEMERISRVIRAATLAAALSLLISTVTGVGLSRKSGEEMTASAVPAGQMRAAKDFTHTVFMEDGSASW</sequence>
<feature type="domain" description="A to I editase" evidence="2">
    <location>
        <begin position="1"/>
        <end position="93"/>
    </location>
</feature>
<protein>
    <recommendedName>
        <fullName evidence="2">A to I editase domain-containing protein</fullName>
    </recommendedName>
</protein>
<name>A0A0S7WKZ4_UNCT6</name>
<gene>
    <name evidence="3" type="ORF">AMJ40_01620</name>
</gene>
<dbReference type="PROSITE" id="PS50141">
    <property type="entry name" value="A_DEAMIN_EDITASE"/>
    <property type="match status" value="1"/>
</dbReference>
<dbReference type="AlphaFoldDB" id="A0A0S7WKZ4"/>
<dbReference type="GO" id="GO:0006396">
    <property type="term" value="P:RNA processing"/>
    <property type="evidence" value="ECO:0007669"/>
    <property type="project" value="InterPro"/>
</dbReference>
<dbReference type="InterPro" id="IPR002466">
    <property type="entry name" value="A_deamin"/>
</dbReference>
<comment type="caution">
    <text evidence="3">The sequence shown here is derived from an EMBL/GenBank/DDBJ whole genome shotgun (WGS) entry which is preliminary data.</text>
</comment>
<dbReference type="EMBL" id="LIZT01000011">
    <property type="protein sequence ID" value="KPJ50839.1"/>
    <property type="molecule type" value="Genomic_DNA"/>
</dbReference>
<keyword evidence="1" id="KW-1133">Transmembrane helix</keyword>
<dbReference type="GO" id="GO:0004000">
    <property type="term" value="F:adenosine deaminase activity"/>
    <property type="evidence" value="ECO:0007669"/>
    <property type="project" value="InterPro"/>
</dbReference>
<keyword evidence="1" id="KW-0812">Transmembrane</keyword>
<reference evidence="3 4" key="1">
    <citation type="journal article" date="2015" name="Microbiome">
        <title>Genomic resolution of linkages in carbon, nitrogen, and sulfur cycling among widespread estuary sediment bacteria.</title>
        <authorList>
            <person name="Baker B.J."/>
            <person name="Lazar C.S."/>
            <person name="Teske A.P."/>
            <person name="Dick G.J."/>
        </authorList>
    </citation>
    <scope>NUCLEOTIDE SEQUENCE [LARGE SCALE GENOMIC DNA]</scope>
    <source>
        <strain evidence="3">DG_26</strain>
    </source>
</reference>
<feature type="transmembrane region" description="Helical" evidence="1">
    <location>
        <begin position="34"/>
        <end position="56"/>
    </location>
</feature>
<dbReference type="GO" id="GO:0003723">
    <property type="term" value="F:RNA binding"/>
    <property type="evidence" value="ECO:0007669"/>
    <property type="project" value="InterPro"/>
</dbReference>
<proteinExistence type="predicted"/>
<evidence type="ECO:0000313" key="4">
    <source>
        <dbReference type="Proteomes" id="UP000051124"/>
    </source>
</evidence>